<comment type="caution">
    <text evidence="3">The sequence shown here is derived from an EMBL/GenBank/DDBJ whole genome shotgun (WGS) entry which is preliminary data.</text>
</comment>
<keyword evidence="4" id="KW-1185">Reference proteome</keyword>
<feature type="transmembrane region" description="Helical" evidence="2">
    <location>
        <begin position="70"/>
        <end position="95"/>
    </location>
</feature>
<dbReference type="InterPro" id="IPR001036">
    <property type="entry name" value="Acrflvin-R"/>
</dbReference>
<dbReference type="EMBL" id="BAUT01000021">
    <property type="protein sequence ID" value="GAE26298.1"/>
    <property type="molecule type" value="Genomic_DNA"/>
</dbReference>
<evidence type="ECO:0000313" key="3">
    <source>
        <dbReference type="EMBL" id="GAE26298.1"/>
    </source>
</evidence>
<dbReference type="OrthoDB" id="9757876at2"/>
<keyword evidence="2" id="KW-0472">Membrane</keyword>
<feature type="region of interest" description="Disordered" evidence="1">
    <location>
        <begin position="151"/>
        <end position="181"/>
    </location>
</feature>
<keyword evidence="2" id="KW-1133">Transmembrane helix</keyword>
<dbReference type="GO" id="GO:0005886">
    <property type="term" value="C:plasma membrane"/>
    <property type="evidence" value="ECO:0007669"/>
    <property type="project" value="TreeGrafter"/>
</dbReference>
<gene>
    <name evidence="3" type="ORF">JCM9140_2347</name>
</gene>
<proteinExistence type="predicted"/>
<dbReference type="GO" id="GO:0042910">
    <property type="term" value="F:xenobiotic transmembrane transporter activity"/>
    <property type="evidence" value="ECO:0007669"/>
    <property type="project" value="TreeGrafter"/>
</dbReference>
<dbReference type="SUPFAM" id="SSF82866">
    <property type="entry name" value="Multidrug efflux transporter AcrB transmembrane domain"/>
    <property type="match status" value="1"/>
</dbReference>
<sequence length="181" mass="19581">MFTLPLAVIGVIVGLLVSGYSFGITAFLGVIILVGIVLNNAIVFIDYANQLRHQKASVRDALIQTGLTRLRPIIMTALTTILGLLPLAIGVGAGAEMQAPMAVAVIGGLVSSTVLTLVVIPVLYSLVASMSGMKTKWKRAKQKYSEITKELEEEDLKEEEREAKKEIASTQDEQKNVKKEE</sequence>
<dbReference type="PANTHER" id="PTHR32063:SF24">
    <property type="entry name" value="CATION EFFLUX SYSTEM (ACRB_ACRD_ACRF FAMILY)"/>
    <property type="match status" value="1"/>
</dbReference>
<protein>
    <submittedName>
        <fullName evidence="3">RND multidrug efflux transporter</fullName>
    </submittedName>
</protein>
<dbReference type="PANTHER" id="PTHR32063">
    <property type="match status" value="1"/>
</dbReference>
<dbReference type="AlphaFoldDB" id="W4Q3J2"/>
<feature type="transmembrane region" description="Helical" evidence="2">
    <location>
        <begin position="101"/>
        <end position="127"/>
    </location>
</feature>
<organism evidence="3 4">
    <name type="scientific">Halalkalibacter wakoensis JCM 9140</name>
    <dbReference type="NCBI Taxonomy" id="1236970"/>
    <lineage>
        <taxon>Bacteria</taxon>
        <taxon>Bacillati</taxon>
        <taxon>Bacillota</taxon>
        <taxon>Bacilli</taxon>
        <taxon>Bacillales</taxon>
        <taxon>Bacillaceae</taxon>
        <taxon>Halalkalibacter</taxon>
    </lineage>
</organism>
<dbReference type="Pfam" id="PF00873">
    <property type="entry name" value="ACR_tran"/>
    <property type="match status" value="1"/>
</dbReference>
<feature type="transmembrane region" description="Helical" evidence="2">
    <location>
        <begin position="29"/>
        <end position="49"/>
    </location>
</feature>
<dbReference type="STRING" id="1236970.JCM9140_2347"/>
<dbReference type="Proteomes" id="UP000018890">
    <property type="component" value="Unassembled WGS sequence"/>
</dbReference>
<evidence type="ECO:0000313" key="4">
    <source>
        <dbReference type="Proteomes" id="UP000018890"/>
    </source>
</evidence>
<evidence type="ECO:0000256" key="1">
    <source>
        <dbReference type="SAM" id="MobiDB-lite"/>
    </source>
</evidence>
<evidence type="ECO:0000256" key="2">
    <source>
        <dbReference type="SAM" id="Phobius"/>
    </source>
</evidence>
<dbReference type="Gene3D" id="1.20.1640.10">
    <property type="entry name" value="Multidrug efflux transporter AcrB transmembrane domain"/>
    <property type="match status" value="1"/>
</dbReference>
<keyword evidence="2" id="KW-0812">Transmembrane</keyword>
<accession>W4Q3J2</accession>
<name>W4Q3J2_9BACI</name>
<feature type="compositionally biased region" description="Basic and acidic residues" evidence="1">
    <location>
        <begin position="158"/>
        <end position="181"/>
    </location>
</feature>
<reference evidence="3" key="1">
    <citation type="journal article" date="2014" name="Genome Announc.">
        <title>Draft Genome Sequences of Three Alkaliphilic Bacillus Strains, Bacillus wakoensis JCM 9140T, Bacillus akibai JCM 9157T, and Bacillus hemicellulosilyticus JCM 9152T.</title>
        <authorList>
            <person name="Yuki M."/>
            <person name="Oshima K."/>
            <person name="Suda W."/>
            <person name="Oshida Y."/>
            <person name="Kitamura K."/>
            <person name="Iida T."/>
            <person name="Hattori M."/>
            <person name="Ohkuma M."/>
        </authorList>
    </citation>
    <scope>NUCLEOTIDE SEQUENCE [LARGE SCALE GENOMIC DNA]</scope>
    <source>
        <strain evidence="3">JCM 9140</strain>
    </source>
</reference>